<proteinExistence type="predicted"/>
<keyword evidence="1" id="KW-1133">Transmembrane helix</keyword>
<reference evidence="2" key="2">
    <citation type="submission" date="2021-01" db="EMBL/GenBank/DDBJ databases">
        <authorList>
            <person name="Rahlff J."/>
        </authorList>
    </citation>
    <scope>NUCLEOTIDE SEQUENCE</scope>
</reference>
<protein>
    <submittedName>
        <fullName evidence="2">Uncharacterized protein</fullName>
    </submittedName>
</protein>
<organism evidence="2">
    <name type="scientific">uncultured archaeal virus</name>
    <dbReference type="NCBI Taxonomy" id="1960247"/>
    <lineage>
        <taxon>Viruses</taxon>
        <taxon>environmental samples</taxon>
    </lineage>
</organism>
<reference evidence="2" key="1">
    <citation type="journal article" date="2021" name="Nat. Commun.">
        <title>Lytic archaeal viruses infect abundant primary producers in Earth's crust.</title>
        <authorList>
            <person name="Rahlff J."/>
            <person name="Turzynski V."/>
            <person name="Esser S.P."/>
            <person name="Monsees I."/>
            <person name="Bornemann T.L.V."/>
            <person name="Figueroa-Gonzalez P.A."/>
            <person name="Schulz F."/>
            <person name="Woyke T."/>
            <person name="Klingl A."/>
            <person name="Moraru C."/>
            <person name="Probst A.J."/>
        </authorList>
    </citation>
    <scope>NUCLEOTIDE SEQUENCE</scope>
</reference>
<keyword evidence="1" id="KW-0812">Transmembrane</keyword>
<dbReference type="EMBL" id="MW522971">
    <property type="protein sequence ID" value="QTW05513.1"/>
    <property type="molecule type" value="Genomic_DNA"/>
</dbReference>
<evidence type="ECO:0000256" key="1">
    <source>
        <dbReference type="SAM" id="Phobius"/>
    </source>
</evidence>
<evidence type="ECO:0000313" key="2">
    <source>
        <dbReference type="EMBL" id="QTW05513.1"/>
    </source>
</evidence>
<sequence>MESISKDDKTEIEILDLDDILIVSISTLFLIFVFCFFTYLII</sequence>
<name>A0A8B0LNA8_9VIRU</name>
<accession>A0A8B0LNA8</accession>
<feature type="transmembrane region" description="Helical" evidence="1">
    <location>
        <begin position="20"/>
        <end position="41"/>
    </location>
</feature>
<keyword evidence="1" id="KW-0472">Membrane</keyword>